<dbReference type="EMBL" id="VSSQ01020098">
    <property type="protein sequence ID" value="MPM64700.1"/>
    <property type="molecule type" value="Genomic_DNA"/>
</dbReference>
<protein>
    <submittedName>
        <fullName evidence="1">Uncharacterized protein</fullName>
    </submittedName>
</protein>
<accession>A0A645BGW5</accession>
<sequence length="60" mass="6820">MKLPFSRTSAAFTEQRWRWNNSAFNHHPVSIERIFVRKEYPALVDLARLGLFDGDGAAAG</sequence>
<name>A0A645BGW5_9ZZZZ</name>
<dbReference type="AlphaFoldDB" id="A0A645BGW5"/>
<gene>
    <name evidence="1" type="ORF">SDC9_111588</name>
</gene>
<organism evidence="1">
    <name type="scientific">bioreactor metagenome</name>
    <dbReference type="NCBI Taxonomy" id="1076179"/>
    <lineage>
        <taxon>unclassified sequences</taxon>
        <taxon>metagenomes</taxon>
        <taxon>ecological metagenomes</taxon>
    </lineage>
</organism>
<reference evidence="1" key="1">
    <citation type="submission" date="2019-08" db="EMBL/GenBank/DDBJ databases">
        <authorList>
            <person name="Kucharzyk K."/>
            <person name="Murdoch R.W."/>
            <person name="Higgins S."/>
            <person name="Loffler F."/>
        </authorList>
    </citation>
    <scope>NUCLEOTIDE SEQUENCE</scope>
</reference>
<comment type="caution">
    <text evidence="1">The sequence shown here is derived from an EMBL/GenBank/DDBJ whole genome shotgun (WGS) entry which is preliminary data.</text>
</comment>
<evidence type="ECO:0000313" key="1">
    <source>
        <dbReference type="EMBL" id="MPM64700.1"/>
    </source>
</evidence>
<proteinExistence type="predicted"/>